<dbReference type="EMBL" id="AP023367">
    <property type="protein sequence ID" value="BCJ93357.1"/>
    <property type="molecule type" value="Genomic_DNA"/>
</dbReference>
<organism evidence="14 15">
    <name type="scientific">Anaerocolumna cellulosilytica</name>
    <dbReference type="NCBI Taxonomy" id="433286"/>
    <lineage>
        <taxon>Bacteria</taxon>
        <taxon>Bacillati</taxon>
        <taxon>Bacillota</taxon>
        <taxon>Clostridia</taxon>
        <taxon>Lachnospirales</taxon>
        <taxon>Lachnospiraceae</taxon>
        <taxon>Anaerocolumna</taxon>
    </lineage>
</organism>
<evidence type="ECO:0000256" key="12">
    <source>
        <dbReference type="ARBA" id="ARBA00023012"/>
    </source>
</evidence>
<keyword evidence="15" id="KW-1185">Reference proteome</keyword>
<dbReference type="FunFam" id="1.10.287.130:FF:000008">
    <property type="entry name" value="Two-component sensor histidine kinase"/>
    <property type="match status" value="1"/>
</dbReference>
<keyword evidence="12" id="KW-0902">Two-component regulatory system</keyword>
<sequence length="403" mass="45165">MKNSIFKSFRFEIVLYSLLSLVYTLLTEALLYFGFYLVYRVVNGNKMYGQIKYGNLANRAAGNGASLNYTPNNIQNSFTGDGRIPTKGFIVFMVIIAFLVGVLLFTIYFLFLTKKFGTYLERIAGGITEIAAGNFNTRIEIDNDDEFALIAAKLNQMAGDIKQLIENERNSENTKNQLITSVAHDLRTPLTSIIGYLSLVSDKDKLTPETKERYIEIAYSKSKRLEKLIEDLFSYTKFSFGEVTMELAKLNMVKLINQLVDEFYPSFQESGLEYEFSTTIGSVYVKGDGNLLARAFANLISNAIKYGKDGKSVRIKLETIDGKVITTVTNYGRLIPEQELQNIFERFYRLEGSRSSETGGTGLGLAIAKNIINMHGGTIGVRSDFNGTVFEVVLDEQKEGMEG</sequence>
<dbReference type="Pfam" id="PF00672">
    <property type="entry name" value="HAMP"/>
    <property type="match status" value="1"/>
</dbReference>
<evidence type="ECO:0000256" key="5">
    <source>
        <dbReference type="ARBA" id="ARBA00022553"/>
    </source>
</evidence>
<gene>
    <name evidence="14" type="ORF">acsn021_09260</name>
</gene>
<keyword evidence="13" id="KW-0472">Membrane</keyword>
<evidence type="ECO:0000256" key="4">
    <source>
        <dbReference type="ARBA" id="ARBA00022475"/>
    </source>
</evidence>
<keyword evidence="4" id="KW-1003">Cell membrane</keyword>
<dbReference type="InterPro" id="IPR005467">
    <property type="entry name" value="His_kinase_dom"/>
</dbReference>
<dbReference type="CDD" id="cd06225">
    <property type="entry name" value="HAMP"/>
    <property type="match status" value="1"/>
</dbReference>
<evidence type="ECO:0000256" key="2">
    <source>
        <dbReference type="ARBA" id="ARBA00004651"/>
    </source>
</evidence>
<dbReference type="Gene3D" id="1.10.287.130">
    <property type="match status" value="1"/>
</dbReference>
<dbReference type="GO" id="GO:0005886">
    <property type="term" value="C:plasma membrane"/>
    <property type="evidence" value="ECO:0007669"/>
    <property type="project" value="UniProtKB-SubCell"/>
</dbReference>
<dbReference type="GO" id="GO:0005524">
    <property type="term" value="F:ATP binding"/>
    <property type="evidence" value="ECO:0007669"/>
    <property type="project" value="UniProtKB-KW"/>
</dbReference>
<keyword evidence="8" id="KW-0547">Nucleotide-binding</keyword>
<dbReference type="Gene3D" id="3.30.565.10">
    <property type="entry name" value="Histidine kinase-like ATPase, C-terminal domain"/>
    <property type="match status" value="1"/>
</dbReference>
<dbReference type="InterPro" id="IPR036890">
    <property type="entry name" value="HATPase_C_sf"/>
</dbReference>
<comment type="subcellular location">
    <subcellularLocation>
        <location evidence="2">Cell membrane</location>
        <topology evidence="2">Multi-pass membrane protein</topology>
    </subcellularLocation>
</comment>
<dbReference type="CDD" id="cd00075">
    <property type="entry name" value="HATPase"/>
    <property type="match status" value="1"/>
</dbReference>
<dbReference type="PANTHER" id="PTHR45528">
    <property type="entry name" value="SENSOR HISTIDINE KINASE CPXA"/>
    <property type="match status" value="1"/>
</dbReference>
<dbReference type="InterPro" id="IPR004358">
    <property type="entry name" value="Sig_transdc_His_kin-like_C"/>
</dbReference>
<protein>
    <recommendedName>
        <fullName evidence="3">histidine kinase</fullName>
        <ecNumber evidence="3">2.7.13.3</ecNumber>
    </recommendedName>
</protein>
<evidence type="ECO:0000256" key="3">
    <source>
        <dbReference type="ARBA" id="ARBA00012438"/>
    </source>
</evidence>
<evidence type="ECO:0000313" key="15">
    <source>
        <dbReference type="Proteomes" id="UP000515561"/>
    </source>
</evidence>
<dbReference type="InterPro" id="IPR036097">
    <property type="entry name" value="HisK_dim/P_sf"/>
</dbReference>
<dbReference type="FunFam" id="3.30.565.10:FF:000013">
    <property type="entry name" value="Two-component sensor histidine kinase"/>
    <property type="match status" value="1"/>
</dbReference>
<dbReference type="Pfam" id="PF02518">
    <property type="entry name" value="HATPase_c"/>
    <property type="match status" value="1"/>
</dbReference>
<dbReference type="GO" id="GO:0000155">
    <property type="term" value="F:phosphorelay sensor kinase activity"/>
    <property type="evidence" value="ECO:0007669"/>
    <property type="project" value="InterPro"/>
</dbReference>
<dbReference type="AlphaFoldDB" id="A0A6S6QZS8"/>
<dbReference type="Gene3D" id="6.10.340.10">
    <property type="match status" value="1"/>
</dbReference>
<dbReference type="PROSITE" id="PS50885">
    <property type="entry name" value="HAMP"/>
    <property type="match status" value="1"/>
</dbReference>
<evidence type="ECO:0000256" key="8">
    <source>
        <dbReference type="ARBA" id="ARBA00022741"/>
    </source>
</evidence>
<reference evidence="14 15" key="1">
    <citation type="journal article" date="2016" name="Int. J. Syst. Evol. Microbiol.">
        <title>Descriptions of Anaerotaenia torta gen. nov., sp. nov. and Anaerocolumna cellulosilytica gen. nov., sp. nov. isolated from a methanogenic reactor of cattle waste.</title>
        <authorList>
            <person name="Uek A."/>
            <person name="Ohtaki Y."/>
            <person name="Kaku N."/>
            <person name="Ueki K."/>
        </authorList>
    </citation>
    <scope>NUCLEOTIDE SEQUENCE [LARGE SCALE GENOMIC DNA]</scope>
    <source>
        <strain evidence="14 15">SN021</strain>
    </source>
</reference>
<dbReference type="PROSITE" id="PS50109">
    <property type="entry name" value="HIS_KIN"/>
    <property type="match status" value="1"/>
</dbReference>
<keyword evidence="9 14" id="KW-0418">Kinase</keyword>
<dbReference type="InterPro" id="IPR003594">
    <property type="entry name" value="HATPase_dom"/>
</dbReference>
<keyword evidence="7" id="KW-0812">Transmembrane</keyword>
<evidence type="ECO:0000256" key="9">
    <source>
        <dbReference type="ARBA" id="ARBA00022777"/>
    </source>
</evidence>
<evidence type="ECO:0000256" key="10">
    <source>
        <dbReference type="ARBA" id="ARBA00022840"/>
    </source>
</evidence>
<comment type="catalytic activity">
    <reaction evidence="1">
        <text>ATP + protein L-histidine = ADP + protein N-phospho-L-histidine.</text>
        <dbReference type="EC" id="2.7.13.3"/>
    </reaction>
</comment>
<evidence type="ECO:0000256" key="7">
    <source>
        <dbReference type="ARBA" id="ARBA00022692"/>
    </source>
</evidence>
<dbReference type="SUPFAM" id="SSF55874">
    <property type="entry name" value="ATPase domain of HSP90 chaperone/DNA topoisomerase II/histidine kinase"/>
    <property type="match status" value="1"/>
</dbReference>
<dbReference type="SMART" id="SM00387">
    <property type="entry name" value="HATPase_c"/>
    <property type="match status" value="1"/>
</dbReference>
<dbReference type="Proteomes" id="UP000515561">
    <property type="component" value="Chromosome"/>
</dbReference>
<dbReference type="SMART" id="SM00388">
    <property type="entry name" value="HisKA"/>
    <property type="match status" value="1"/>
</dbReference>
<dbReference type="InterPro" id="IPR003661">
    <property type="entry name" value="HisK_dim/P_dom"/>
</dbReference>
<name>A0A6S6QZS8_9FIRM</name>
<dbReference type="PANTHER" id="PTHR45528:SF1">
    <property type="entry name" value="SENSOR HISTIDINE KINASE CPXA"/>
    <property type="match status" value="1"/>
</dbReference>
<proteinExistence type="predicted"/>
<evidence type="ECO:0000256" key="11">
    <source>
        <dbReference type="ARBA" id="ARBA00022989"/>
    </source>
</evidence>
<dbReference type="SUPFAM" id="SSF47384">
    <property type="entry name" value="Homodimeric domain of signal transducing histidine kinase"/>
    <property type="match status" value="1"/>
</dbReference>
<dbReference type="PRINTS" id="PR00344">
    <property type="entry name" value="BCTRLSENSOR"/>
</dbReference>
<dbReference type="RefSeq" id="WP_184090418.1">
    <property type="nucleotide sequence ID" value="NZ_AP023367.1"/>
</dbReference>
<dbReference type="InterPro" id="IPR003660">
    <property type="entry name" value="HAMP_dom"/>
</dbReference>
<keyword evidence="10" id="KW-0067">ATP-binding</keyword>
<accession>A0A6S6QZS8</accession>
<dbReference type="SUPFAM" id="SSF158472">
    <property type="entry name" value="HAMP domain-like"/>
    <property type="match status" value="1"/>
</dbReference>
<dbReference type="InterPro" id="IPR050398">
    <property type="entry name" value="HssS/ArlS-like"/>
</dbReference>
<dbReference type="SMART" id="SM00304">
    <property type="entry name" value="HAMP"/>
    <property type="match status" value="1"/>
</dbReference>
<evidence type="ECO:0000313" key="14">
    <source>
        <dbReference type="EMBL" id="BCJ93357.1"/>
    </source>
</evidence>
<evidence type="ECO:0000256" key="13">
    <source>
        <dbReference type="ARBA" id="ARBA00023136"/>
    </source>
</evidence>
<dbReference type="KEGG" id="acel:acsn021_09260"/>
<evidence type="ECO:0000256" key="6">
    <source>
        <dbReference type="ARBA" id="ARBA00022679"/>
    </source>
</evidence>
<dbReference type="Pfam" id="PF00512">
    <property type="entry name" value="HisKA"/>
    <property type="match status" value="1"/>
</dbReference>
<keyword evidence="11" id="KW-1133">Transmembrane helix</keyword>
<dbReference type="EC" id="2.7.13.3" evidence="3"/>
<dbReference type="CDD" id="cd00082">
    <property type="entry name" value="HisKA"/>
    <property type="match status" value="1"/>
</dbReference>
<evidence type="ECO:0000256" key="1">
    <source>
        <dbReference type="ARBA" id="ARBA00000085"/>
    </source>
</evidence>
<keyword evidence="5" id="KW-0597">Phosphoprotein</keyword>
<keyword evidence="6" id="KW-0808">Transferase</keyword>